<dbReference type="Proteomes" id="UP000492821">
    <property type="component" value="Unassembled WGS sequence"/>
</dbReference>
<accession>A0A7E4W9D4</accession>
<sequence>MEGESVFQKLLEKNRNVVNKARLNQCLYEVSGSYKEALFDTEGLSKEERLKVLKHYESYLLQESLDRKTVTFEFEEEPAFSKEEVLKQVSKMTKHSSKSTKRKLNHIANAGNSEELVPRQIYQKRPTKSGRPDNASIDGVNINDTPPYSAFISRPFMRRKHMKKLGLIEHANFFNCLSDEDKAALDNFTFEKATLSCPIKKVSNASKLRSNSALPSTNEQTEKLASDFNKRPKSAEPAVPLYWHTKKYLQKVSRRKKYEKLQYVDIEAMGFTF</sequence>
<reference evidence="1" key="1">
    <citation type="journal article" date="2013" name="Genetics">
        <title>The draft genome and transcriptome of Panagrellus redivivus are shaped by the harsh demands of a free-living lifestyle.</title>
        <authorList>
            <person name="Srinivasan J."/>
            <person name="Dillman A.R."/>
            <person name="Macchietto M.G."/>
            <person name="Heikkinen L."/>
            <person name="Lakso M."/>
            <person name="Fracchia K.M."/>
            <person name="Antoshechkin I."/>
            <person name="Mortazavi A."/>
            <person name="Wong G."/>
            <person name="Sternberg P.W."/>
        </authorList>
    </citation>
    <scope>NUCLEOTIDE SEQUENCE [LARGE SCALE GENOMIC DNA]</scope>
    <source>
        <strain evidence="1">MT8872</strain>
    </source>
</reference>
<dbReference type="WBParaSite" id="Pan_g8572.t1">
    <property type="protein sequence ID" value="Pan_g8572.t1"/>
    <property type="gene ID" value="Pan_g8572"/>
</dbReference>
<proteinExistence type="predicted"/>
<protein>
    <submittedName>
        <fullName evidence="2">Uncharacterized protein</fullName>
    </submittedName>
</protein>
<dbReference type="AlphaFoldDB" id="A0A7E4W9D4"/>
<name>A0A7E4W9D4_PANRE</name>
<organism evidence="1 2">
    <name type="scientific">Panagrellus redivivus</name>
    <name type="common">Microworm</name>
    <dbReference type="NCBI Taxonomy" id="6233"/>
    <lineage>
        <taxon>Eukaryota</taxon>
        <taxon>Metazoa</taxon>
        <taxon>Ecdysozoa</taxon>
        <taxon>Nematoda</taxon>
        <taxon>Chromadorea</taxon>
        <taxon>Rhabditida</taxon>
        <taxon>Tylenchina</taxon>
        <taxon>Panagrolaimomorpha</taxon>
        <taxon>Panagrolaimoidea</taxon>
        <taxon>Panagrolaimidae</taxon>
        <taxon>Panagrellus</taxon>
    </lineage>
</organism>
<evidence type="ECO:0000313" key="2">
    <source>
        <dbReference type="WBParaSite" id="Pan_g8572.t1"/>
    </source>
</evidence>
<keyword evidence="1" id="KW-1185">Reference proteome</keyword>
<reference evidence="2" key="2">
    <citation type="submission" date="2020-10" db="UniProtKB">
        <authorList>
            <consortium name="WormBaseParasite"/>
        </authorList>
    </citation>
    <scope>IDENTIFICATION</scope>
</reference>
<evidence type="ECO:0000313" key="1">
    <source>
        <dbReference type="Proteomes" id="UP000492821"/>
    </source>
</evidence>